<dbReference type="OrthoDB" id="9796461at2"/>
<dbReference type="PANTHER" id="PTHR23028">
    <property type="entry name" value="ACETYLTRANSFERASE"/>
    <property type="match status" value="1"/>
</dbReference>
<dbReference type="AlphaFoldDB" id="A0A1T4R6T3"/>
<evidence type="ECO:0000256" key="1">
    <source>
        <dbReference type="SAM" id="Phobius"/>
    </source>
</evidence>
<feature type="transmembrane region" description="Helical" evidence="1">
    <location>
        <begin position="231"/>
        <end position="247"/>
    </location>
</feature>
<dbReference type="PANTHER" id="PTHR23028:SF53">
    <property type="entry name" value="ACYL_TRANSF_3 DOMAIN-CONTAINING PROTEIN"/>
    <property type="match status" value="1"/>
</dbReference>
<dbReference type="Proteomes" id="UP000190395">
    <property type="component" value="Unassembled WGS sequence"/>
</dbReference>
<keyword evidence="1" id="KW-1133">Transmembrane helix</keyword>
<keyword evidence="4" id="KW-1185">Reference proteome</keyword>
<dbReference type="GO" id="GO:0016747">
    <property type="term" value="F:acyltransferase activity, transferring groups other than amino-acyl groups"/>
    <property type="evidence" value="ECO:0007669"/>
    <property type="project" value="InterPro"/>
</dbReference>
<organism evidence="3 4">
    <name type="scientific">Treponema berlinense</name>
    <dbReference type="NCBI Taxonomy" id="225004"/>
    <lineage>
        <taxon>Bacteria</taxon>
        <taxon>Pseudomonadati</taxon>
        <taxon>Spirochaetota</taxon>
        <taxon>Spirochaetia</taxon>
        <taxon>Spirochaetales</taxon>
        <taxon>Treponemataceae</taxon>
        <taxon>Treponema</taxon>
    </lineage>
</organism>
<dbReference type="RefSeq" id="WP_078931921.1">
    <property type="nucleotide sequence ID" value="NZ_FUXC01000031.1"/>
</dbReference>
<keyword evidence="3" id="KW-0808">Transferase</keyword>
<sequence>MKTQIELPTIPKENAFNAIRLLFCFIVLLMHVLGNVGISNKYFLDGHMAVCGFFIISGFWVTKSYFNSENIKSFFVKRIKKILPMYYFSVIGFSIICCYFSNLQIGEYFGSEYFKYLFWNSIFLNFMHPDLPGCFNGAAINGALWTIKVEVGFYIILTVIIYIWEKFKSNKGKNIFFLILYALSVLYNIILKKYAVQWHLPQQLAHQLPGFISFFVSGMFIFLNWNWFLKVKKFLILPAFFAFIFRYFTNTEILFPAALAIIIVWAALFFKPLKIIGDNIDFSWGLYLFHFPLMQIIYYSTNGNIKTPLYVAAVTGIAFMLTFVLEKYVQKKIK</sequence>
<feature type="transmembrane region" description="Helical" evidence="1">
    <location>
        <begin position="282"/>
        <end position="301"/>
    </location>
</feature>
<dbReference type="InterPro" id="IPR002656">
    <property type="entry name" value="Acyl_transf_3_dom"/>
</dbReference>
<dbReference type="GO" id="GO:0016020">
    <property type="term" value="C:membrane"/>
    <property type="evidence" value="ECO:0007669"/>
    <property type="project" value="TreeGrafter"/>
</dbReference>
<dbReference type="STRING" id="225004.SAMN02745152_02221"/>
<evidence type="ECO:0000313" key="4">
    <source>
        <dbReference type="Proteomes" id="UP000190395"/>
    </source>
</evidence>
<feature type="transmembrane region" description="Helical" evidence="1">
    <location>
        <begin position="46"/>
        <end position="66"/>
    </location>
</feature>
<keyword evidence="1" id="KW-0812">Transmembrane</keyword>
<feature type="transmembrane region" description="Helical" evidence="1">
    <location>
        <begin position="145"/>
        <end position="164"/>
    </location>
</feature>
<reference evidence="3 4" key="1">
    <citation type="submission" date="2017-02" db="EMBL/GenBank/DDBJ databases">
        <authorList>
            <person name="Peterson S.W."/>
        </authorList>
    </citation>
    <scope>NUCLEOTIDE SEQUENCE [LARGE SCALE GENOMIC DNA]</scope>
    <source>
        <strain evidence="3 4">ATCC BAA-909</strain>
    </source>
</reference>
<gene>
    <name evidence="3" type="ORF">SAMN02745152_02221</name>
</gene>
<dbReference type="GO" id="GO:0016787">
    <property type="term" value="F:hydrolase activity"/>
    <property type="evidence" value="ECO:0007669"/>
    <property type="project" value="UniProtKB-KW"/>
</dbReference>
<dbReference type="EMBL" id="FUXC01000031">
    <property type="protein sequence ID" value="SKA11639.1"/>
    <property type="molecule type" value="Genomic_DNA"/>
</dbReference>
<name>A0A1T4R6T3_9SPIR</name>
<dbReference type="GeneID" id="303368416"/>
<feature type="transmembrane region" description="Helical" evidence="1">
    <location>
        <begin position="307"/>
        <end position="325"/>
    </location>
</feature>
<accession>A0A1T4R6T3</accession>
<protein>
    <submittedName>
        <fullName evidence="3">Peptidoglycan/LPS O-acetylase OafA/YrhL, contains acyltransferase and SGNH-hydrolase domains</fullName>
    </submittedName>
</protein>
<dbReference type="InterPro" id="IPR050879">
    <property type="entry name" value="Acyltransferase_3"/>
</dbReference>
<evidence type="ECO:0000313" key="3">
    <source>
        <dbReference type="EMBL" id="SKA11639.1"/>
    </source>
</evidence>
<feature type="transmembrane region" description="Helical" evidence="1">
    <location>
        <begin position="207"/>
        <end position="224"/>
    </location>
</feature>
<evidence type="ECO:0000259" key="2">
    <source>
        <dbReference type="Pfam" id="PF01757"/>
    </source>
</evidence>
<keyword evidence="1" id="KW-0472">Membrane</keyword>
<keyword evidence="3" id="KW-0378">Hydrolase</keyword>
<dbReference type="Pfam" id="PF01757">
    <property type="entry name" value="Acyl_transf_3"/>
    <property type="match status" value="1"/>
</dbReference>
<proteinExistence type="predicted"/>
<dbReference type="GO" id="GO:0000271">
    <property type="term" value="P:polysaccharide biosynthetic process"/>
    <property type="evidence" value="ECO:0007669"/>
    <property type="project" value="TreeGrafter"/>
</dbReference>
<keyword evidence="3" id="KW-0012">Acyltransferase</keyword>
<feature type="transmembrane region" description="Helical" evidence="1">
    <location>
        <begin position="176"/>
        <end position="195"/>
    </location>
</feature>
<feature type="transmembrane region" description="Helical" evidence="1">
    <location>
        <begin position="86"/>
        <end position="105"/>
    </location>
</feature>
<feature type="transmembrane region" description="Helical" evidence="1">
    <location>
        <begin position="21"/>
        <end position="40"/>
    </location>
</feature>
<feature type="domain" description="Acyltransferase 3" evidence="2">
    <location>
        <begin position="15"/>
        <end position="325"/>
    </location>
</feature>
<feature type="transmembrane region" description="Helical" evidence="1">
    <location>
        <begin position="253"/>
        <end position="270"/>
    </location>
</feature>